<feature type="domain" description="Integrator complex subunit 7-like C-terminal" evidence="2">
    <location>
        <begin position="6"/>
        <end position="90"/>
    </location>
</feature>
<dbReference type="EMBL" id="JACGCM010000684">
    <property type="protein sequence ID" value="KAF6168731.1"/>
    <property type="molecule type" value="Genomic_DNA"/>
</dbReference>
<gene>
    <name evidence="3" type="ORF">GIB67_013113</name>
</gene>
<evidence type="ECO:0000259" key="2">
    <source>
        <dbReference type="Pfam" id="PF22966"/>
    </source>
</evidence>
<dbReference type="PANTHER" id="PTHR13322:SF2">
    <property type="entry name" value="INTEGRATOR COMPLEX SUBUNIT 7"/>
    <property type="match status" value="1"/>
</dbReference>
<dbReference type="AlphaFoldDB" id="A0A7J7NNF4"/>
<accession>A0A7J7NNF4</accession>
<feature type="region of interest" description="Disordered" evidence="1">
    <location>
        <begin position="1"/>
        <end position="20"/>
    </location>
</feature>
<dbReference type="PANTHER" id="PTHR13322">
    <property type="entry name" value="C1ORF73 PROTEIN"/>
    <property type="match status" value="1"/>
</dbReference>
<dbReference type="InterPro" id="IPR055195">
    <property type="entry name" value="INTS7_C_plant"/>
</dbReference>
<reference evidence="3 4" key="1">
    <citation type="journal article" date="2020" name="IScience">
        <title>Genome Sequencing of the Endangered Kingdonia uniflora (Circaeasteraceae, Ranunculales) Reveals Potential Mechanisms of Evolutionary Specialization.</title>
        <authorList>
            <person name="Sun Y."/>
            <person name="Deng T."/>
            <person name="Zhang A."/>
            <person name="Moore M.J."/>
            <person name="Landis J.B."/>
            <person name="Lin N."/>
            <person name="Zhang H."/>
            <person name="Zhang X."/>
            <person name="Huang J."/>
            <person name="Zhang X."/>
            <person name="Sun H."/>
            <person name="Wang H."/>
        </authorList>
    </citation>
    <scope>NUCLEOTIDE SEQUENCE [LARGE SCALE GENOMIC DNA]</scope>
    <source>
        <strain evidence="3">TB1705</strain>
        <tissue evidence="3">Leaf</tissue>
    </source>
</reference>
<dbReference type="InterPro" id="IPR033060">
    <property type="entry name" value="INTS7"/>
</dbReference>
<evidence type="ECO:0000256" key="1">
    <source>
        <dbReference type="SAM" id="MobiDB-lite"/>
    </source>
</evidence>
<dbReference type="GO" id="GO:0032039">
    <property type="term" value="C:integrator complex"/>
    <property type="evidence" value="ECO:0007669"/>
    <property type="project" value="InterPro"/>
</dbReference>
<dbReference type="Pfam" id="PF22966">
    <property type="entry name" value="INTS7_C_plants"/>
    <property type="match status" value="1"/>
</dbReference>
<protein>
    <recommendedName>
        <fullName evidence="2">Integrator complex subunit 7-like C-terminal domain-containing protein</fullName>
    </recommendedName>
</protein>
<evidence type="ECO:0000313" key="4">
    <source>
        <dbReference type="Proteomes" id="UP000541444"/>
    </source>
</evidence>
<dbReference type="OrthoDB" id="1921953at2759"/>
<comment type="caution">
    <text evidence="3">The sequence shown here is derived from an EMBL/GenBank/DDBJ whole genome shotgun (WGS) entry which is preliminary data.</text>
</comment>
<organism evidence="3 4">
    <name type="scientific">Kingdonia uniflora</name>
    <dbReference type="NCBI Taxonomy" id="39325"/>
    <lineage>
        <taxon>Eukaryota</taxon>
        <taxon>Viridiplantae</taxon>
        <taxon>Streptophyta</taxon>
        <taxon>Embryophyta</taxon>
        <taxon>Tracheophyta</taxon>
        <taxon>Spermatophyta</taxon>
        <taxon>Magnoliopsida</taxon>
        <taxon>Ranunculales</taxon>
        <taxon>Circaeasteraceae</taxon>
        <taxon>Kingdonia</taxon>
    </lineage>
</organism>
<evidence type="ECO:0000313" key="3">
    <source>
        <dbReference type="EMBL" id="KAF6168731.1"/>
    </source>
</evidence>
<feature type="compositionally biased region" description="Polar residues" evidence="1">
    <location>
        <begin position="1"/>
        <end position="11"/>
    </location>
</feature>
<dbReference type="Proteomes" id="UP000541444">
    <property type="component" value="Unassembled WGS sequence"/>
</dbReference>
<proteinExistence type="predicted"/>
<name>A0A7J7NNF4_9MAGN</name>
<keyword evidence="4" id="KW-1185">Reference proteome</keyword>
<sequence>MLHVSQDVNSSSRKHRRVCGDGDGDGSVWWFVCFNINETGHQGFSTCLLNVSAFPVGSQKMNWQGCSTVTEGDSYWSPVPLNMGIVFSVKERSNQSPR</sequence>
<dbReference type="GO" id="GO:0034472">
    <property type="term" value="P:snRNA 3'-end processing"/>
    <property type="evidence" value="ECO:0007669"/>
    <property type="project" value="TreeGrafter"/>
</dbReference>